<organism evidence="1 2">
    <name type="scientific">Paenibacillus profundus</name>
    <dbReference type="NCBI Taxonomy" id="1173085"/>
    <lineage>
        <taxon>Bacteria</taxon>
        <taxon>Bacillati</taxon>
        <taxon>Bacillota</taxon>
        <taxon>Bacilli</taxon>
        <taxon>Bacillales</taxon>
        <taxon>Paenibacillaceae</taxon>
        <taxon>Paenibacillus</taxon>
    </lineage>
</organism>
<proteinExistence type="predicted"/>
<protein>
    <submittedName>
        <fullName evidence="1">Uncharacterized protein</fullName>
    </submittedName>
</protein>
<sequence>MERQPYYVSVQRRTVVTDPSSGSYEFVIEATGAEREHLQALIDDLGDAETDAFRDCFMLVTNQTNEKINIPYQQRLHAVYMYIHKLGAADTKRFVEQMFDQQS</sequence>
<reference evidence="1 2" key="1">
    <citation type="submission" date="2021-11" db="EMBL/GenBank/DDBJ databases">
        <title>Draft genome sequence of Paenibacillus profundus YoMME, a new Gram-positive bacteria with exoelectrogenic properties.</title>
        <authorList>
            <person name="Hubenova Y."/>
            <person name="Hubenova E."/>
            <person name="Manasiev Y."/>
            <person name="Peykov S."/>
            <person name="Mitov M."/>
        </authorList>
    </citation>
    <scope>NUCLEOTIDE SEQUENCE [LARGE SCALE GENOMIC DNA]</scope>
    <source>
        <strain evidence="1 2">YoMME</strain>
    </source>
</reference>
<evidence type="ECO:0000313" key="2">
    <source>
        <dbReference type="Proteomes" id="UP001199916"/>
    </source>
</evidence>
<comment type="caution">
    <text evidence="1">The sequence shown here is derived from an EMBL/GenBank/DDBJ whole genome shotgun (WGS) entry which is preliminary data.</text>
</comment>
<accession>A0ABS8YH19</accession>
<dbReference type="Proteomes" id="UP001199916">
    <property type="component" value="Unassembled WGS sequence"/>
</dbReference>
<keyword evidence="2" id="KW-1185">Reference proteome</keyword>
<gene>
    <name evidence="1" type="ORF">LQV63_12895</name>
</gene>
<evidence type="ECO:0000313" key="1">
    <source>
        <dbReference type="EMBL" id="MCE5170209.1"/>
    </source>
</evidence>
<dbReference type="EMBL" id="JAJNBZ010000008">
    <property type="protein sequence ID" value="MCE5170209.1"/>
    <property type="molecule type" value="Genomic_DNA"/>
</dbReference>
<name>A0ABS8YH19_9BACL</name>
<dbReference type="RefSeq" id="WP_233697001.1">
    <property type="nucleotide sequence ID" value="NZ_JAJNBZ010000008.1"/>
</dbReference>